<feature type="domain" description="F-box" evidence="1">
    <location>
        <begin position="15"/>
        <end position="61"/>
    </location>
</feature>
<dbReference type="EMBL" id="PDCK01000043">
    <property type="protein sequence ID" value="PRQ33159.1"/>
    <property type="molecule type" value="Genomic_DNA"/>
</dbReference>
<dbReference type="Proteomes" id="UP000238479">
    <property type="component" value="Chromosome 5"/>
</dbReference>
<dbReference type="Pfam" id="PF07734">
    <property type="entry name" value="FBA_1"/>
    <property type="match status" value="1"/>
</dbReference>
<sequence>MSQKSESSLENLESEGMIPHLPQEIRLNILFRLPVEGLIRCTSVRKSWRTVIKDQSFIGDYNSCAKNSAIENGTQLLLVHGTAFTFEVERGIVSGALLGHEVYSLHYDDPTFLEHSRIRVPVVPRWNICFRVAGICDGIVLLADDVPIYGYNFILCNPFLRKSVILPHPNVTFETHGLYEASVGFGHDAMKNDYKVVMLASLLDELPGSESRTVVEVYSLVAHSWKDPQIAPLIRIEGRARAAFFDGALHWPASRRENNNCCNFILVFDVSTESFRPEIMMPESVRTLVEVKSLELSLSSDQKSIALFVEDADVLQVWVLNDYGRPESWTLLMQEAPFTSLCFMRSGELLLADDLEGYYGLLSQKPVSRERRRLEVTGYGDYTVDSYGQTLQLLNEENARSY</sequence>
<protein>
    <submittedName>
        <fullName evidence="2">Putative F-box domain-containing protein</fullName>
    </submittedName>
</protein>
<evidence type="ECO:0000313" key="3">
    <source>
        <dbReference type="Proteomes" id="UP000238479"/>
    </source>
</evidence>
<dbReference type="PROSITE" id="PS50181">
    <property type="entry name" value="FBOX"/>
    <property type="match status" value="1"/>
</dbReference>
<organism evidence="2 3">
    <name type="scientific">Rosa chinensis</name>
    <name type="common">China rose</name>
    <dbReference type="NCBI Taxonomy" id="74649"/>
    <lineage>
        <taxon>Eukaryota</taxon>
        <taxon>Viridiplantae</taxon>
        <taxon>Streptophyta</taxon>
        <taxon>Embryophyta</taxon>
        <taxon>Tracheophyta</taxon>
        <taxon>Spermatophyta</taxon>
        <taxon>Magnoliopsida</taxon>
        <taxon>eudicotyledons</taxon>
        <taxon>Gunneridae</taxon>
        <taxon>Pentapetalae</taxon>
        <taxon>rosids</taxon>
        <taxon>fabids</taxon>
        <taxon>Rosales</taxon>
        <taxon>Rosaceae</taxon>
        <taxon>Rosoideae</taxon>
        <taxon>Rosoideae incertae sedis</taxon>
        <taxon>Rosa</taxon>
    </lineage>
</organism>
<dbReference type="PANTHER" id="PTHR31672:SF13">
    <property type="entry name" value="F-BOX PROTEIN CPR30-LIKE"/>
    <property type="match status" value="1"/>
</dbReference>
<evidence type="ECO:0000313" key="2">
    <source>
        <dbReference type="EMBL" id="PRQ33159.1"/>
    </source>
</evidence>
<dbReference type="InterPro" id="IPR050796">
    <property type="entry name" value="SCF_F-box_component"/>
</dbReference>
<dbReference type="Pfam" id="PF12937">
    <property type="entry name" value="F-box-like"/>
    <property type="match status" value="1"/>
</dbReference>
<name>A0A2P6QG68_ROSCH</name>
<dbReference type="SUPFAM" id="SSF81383">
    <property type="entry name" value="F-box domain"/>
    <property type="match status" value="1"/>
</dbReference>
<dbReference type="OrthoDB" id="813611at2759"/>
<dbReference type="InterPro" id="IPR017451">
    <property type="entry name" value="F-box-assoc_interact_dom"/>
</dbReference>
<dbReference type="PANTHER" id="PTHR31672">
    <property type="entry name" value="BNACNNG10540D PROTEIN"/>
    <property type="match status" value="1"/>
</dbReference>
<evidence type="ECO:0000259" key="1">
    <source>
        <dbReference type="PROSITE" id="PS50181"/>
    </source>
</evidence>
<dbReference type="AlphaFoldDB" id="A0A2P6QG68"/>
<dbReference type="Gene3D" id="1.20.1280.50">
    <property type="match status" value="1"/>
</dbReference>
<dbReference type="NCBIfam" id="TIGR01640">
    <property type="entry name" value="F_box_assoc_1"/>
    <property type="match status" value="1"/>
</dbReference>
<accession>A0A2P6QG68</accession>
<gene>
    <name evidence="2" type="ORF">RchiOBHm_Chr5g0054431</name>
</gene>
<dbReference type="Gramene" id="PRQ33159">
    <property type="protein sequence ID" value="PRQ33159"/>
    <property type="gene ID" value="RchiOBHm_Chr5g0054431"/>
</dbReference>
<dbReference type="InterPro" id="IPR036047">
    <property type="entry name" value="F-box-like_dom_sf"/>
</dbReference>
<dbReference type="OMA" id="DSCTNDY"/>
<comment type="caution">
    <text evidence="2">The sequence shown here is derived from an EMBL/GenBank/DDBJ whole genome shotgun (WGS) entry which is preliminary data.</text>
</comment>
<keyword evidence="3" id="KW-1185">Reference proteome</keyword>
<reference evidence="2 3" key="1">
    <citation type="journal article" date="2018" name="Nat. Genet.">
        <title>The Rosa genome provides new insights in the design of modern roses.</title>
        <authorList>
            <person name="Bendahmane M."/>
        </authorList>
    </citation>
    <scope>NUCLEOTIDE SEQUENCE [LARGE SCALE GENOMIC DNA]</scope>
    <source>
        <strain evidence="3">cv. Old Blush</strain>
    </source>
</reference>
<proteinExistence type="predicted"/>
<dbReference type="InterPro" id="IPR001810">
    <property type="entry name" value="F-box_dom"/>
</dbReference>
<dbReference type="STRING" id="74649.A0A2P6QG68"/>
<dbReference type="InterPro" id="IPR006527">
    <property type="entry name" value="F-box-assoc_dom_typ1"/>
</dbReference>